<dbReference type="PROSITE" id="PS00092">
    <property type="entry name" value="N6_MTASE"/>
    <property type="match status" value="1"/>
</dbReference>
<proteinExistence type="inferred from homology"/>
<evidence type="ECO:0000256" key="1">
    <source>
        <dbReference type="ARBA" id="ARBA00022603"/>
    </source>
</evidence>
<dbReference type="InterPro" id="IPR036086">
    <property type="entry name" value="ParB/Sulfiredoxin_sf"/>
</dbReference>
<evidence type="ECO:0000313" key="5">
    <source>
        <dbReference type="EMBL" id="ABK45100.1"/>
    </source>
</evidence>
<protein>
    <submittedName>
        <fullName evidence="5">MT-A70 family protein</fullName>
    </submittedName>
</protein>
<dbReference type="PANTHER" id="PTHR12829:SF7">
    <property type="entry name" value="N6-ADENOSINE-METHYLTRANSFERASE CATALYTIC SUBUNIT"/>
    <property type="match status" value="1"/>
</dbReference>
<dbReference type="PANTHER" id="PTHR12829">
    <property type="entry name" value="N6-ADENOSINE-METHYLTRANSFERASE"/>
    <property type="match status" value="1"/>
</dbReference>
<keyword evidence="3" id="KW-0949">S-adenosyl-L-methionine</keyword>
<dbReference type="OrthoDB" id="9800596at2"/>
<dbReference type="eggNOG" id="COG1475">
    <property type="taxonomic scope" value="Bacteria"/>
</dbReference>
<dbReference type="RefSeq" id="WP_011714208.1">
    <property type="nucleotide sequence ID" value="NC_008576.1"/>
</dbReference>
<keyword evidence="1" id="KW-0489">Methyltransferase</keyword>
<dbReference type="GO" id="GO:0008168">
    <property type="term" value="F:methyltransferase activity"/>
    <property type="evidence" value="ECO:0007669"/>
    <property type="project" value="UniProtKB-KW"/>
</dbReference>
<comment type="similarity">
    <text evidence="4">Belongs to the MT-A70-like family.</text>
</comment>
<dbReference type="SUPFAM" id="SSF110849">
    <property type="entry name" value="ParB/Sulfiredoxin"/>
    <property type="match status" value="1"/>
</dbReference>
<dbReference type="HOGENOM" id="CLU_686618_0_0_5"/>
<evidence type="ECO:0000256" key="4">
    <source>
        <dbReference type="PROSITE-ProRule" id="PRU00489"/>
    </source>
</evidence>
<accession>A0LAV7</accession>
<dbReference type="InterPro" id="IPR029063">
    <property type="entry name" value="SAM-dependent_MTases_sf"/>
</dbReference>
<dbReference type="InterPro" id="IPR007757">
    <property type="entry name" value="MT-A70-like"/>
</dbReference>
<dbReference type="Proteomes" id="UP000002586">
    <property type="component" value="Chromosome"/>
</dbReference>
<organism evidence="5 6">
    <name type="scientific">Magnetococcus marinus (strain ATCC BAA-1437 / JCM 17883 / MC-1)</name>
    <dbReference type="NCBI Taxonomy" id="156889"/>
    <lineage>
        <taxon>Bacteria</taxon>
        <taxon>Pseudomonadati</taxon>
        <taxon>Pseudomonadota</taxon>
        <taxon>Magnetococcia</taxon>
        <taxon>Magnetococcales</taxon>
        <taxon>Magnetococcaceae</taxon>
        <taxon>Magnetococcus</taxon>
    </lineage>
</organism>
<dbReference type="SUPFAM" id="SSF53335">
    <property type="entry name" value="S-adenosyl-L-methionine-dependent methyltransferases"/>
    <property type="match status" value="1"/>
</dbReference>
<dbReference type="KEGG" id="mgm:Mmc1_2604"/>
<dbReference type="eggNOG" id="COG4725">
    <property type="taxonomic scope" value="Bacteria"/>
</dbReference>
<evidence type="ECO:0000256" key="3">
    <source>
        <dbReference type="ARBA" id="ARBA00022691"/>
    </source>
</evidence>
<dbReference type="REBASE" id="14217">
    <property type="entry name" value="M.MspMCORF2604P"/>
</dbReference>
<dbReference type="Gene3D" id="1.10.10.2830">
    <property type="match status" value="1"/>
</dbReference>
<dbReference type="EMBL" id="CP000471">
    <property type="protein sequence ID" value="ABK45100.1"/>
    <property type="molecule type" value="Genomic_DNA"/>
</dbReference>
<evidence type="ECO:0000256" key="2">
    <source>
        <dbReference type="ARBA" id="ARBA00022679"/>
    </source>
</evidence>
<dbReference type="GO" id="GO:0032259">
    <property type="term" value="P:methylation"/>
    <property type="evidence" value="ECO:0007669"/>
    <property type="project" value="UniProtKB-KW"/>
</dbReference>
<keyword evidence="2" id="KW-0808">Transferase</keyword>
<keyword evidence="6" id="KW-1185">Reference proteome</keyword>
<reference evidence="5 6" key="2">
    <citation type="journal article" date="2012" name="Int. J. Syst. Evol. Microbiol.">
        <title>Magnetococcus marinus gen. nov., sp. nov., a marine, magnetotactic bacterium that represents a novel lineage (Magnetococcaceae fam. nov.; Magnetococcales ord. nov.) at the base of the Alphaproteobacteria.</title>
        <authorList>
            <person name="Bazylinski D.A."/>
            <person name="Williams T.J."/>
            <person name="Lefevre C.T."/>
            <person name="Berg R.J."/>
            <person name="Zhang C.L."/>
            <person name="Bowser S.S."/>
            <person name="Dean A.J."/>
            <person name="Beveridge T.J."/>
        </authorList>
    </citation>
    <scope>NUCLEOTIDE SEQUENCE [LARGE SCALE GENOMIC DNA]</scope>
    <source>
        <strain evidence="6">ATCC BAA-1437 / JCM 17883 / MC-1</strain>
    </source>
</reference>
<dbReference type="Pfam" id="PF05063">
    <property type="entry name" value="MT-A70"/>
    <property type="match status" value="1"/>
</dbReference>
<evidence type="ECO:0000313" key="6">
    <source>
        <dbReference type="Proteomes" id="UP000002586"/>
    </source>
</evidence>
<gene>
    <name evidence="5" type="ordered locus">Mmc1_2604</name>
</gene>
<dbReference type="STRING" id="156889.Mmc1_2604"/>
<sequence>MKTYEFHPIADIFPLMSEQELNELTQDMRDHGQREPIWLHADGRILDGRNRYNACCTIGAEPSVEIYQGDDPVAFSISLNLHRRHLNESQRAMVAARLKPMFEEEARSRMLQGGSSDPMANLPQGKVGASREHAAELANVSARSVESASRVLRKGTPDLIEKVDKGNVSVSAAADVANLSENEQQVVVAKGEEAILEAAKEIRSRKAKENAAYRAQVRADALKMDLPDGKYRTIIIDPPWPMQKVERDQRPDQVGFDYPTMSEVELADLDVGGLAHEECHLFLWTTQKFLPMAMRLMEKWGFPYIFQMVWHKPGGFQPFGLPQYNCEFVLFGRKGSLEFLETKAFSTCFDAPRREHSRKPDEFYDLIRRVSPSPRIDVFSREQREGFDTWGAESGKFGEVA</sequence>
<dbReference type="GO" id="GO:0003676">
    <property type="term" value="F:nucleic acid binding"/>
    <property type="evidence" value="ECO:0007669"/>
    <property type="project" value="InterPro"/>
</dbReference>
<name>A0LAV7_MAGMM</name>
<dbReference type="Gene3D" id="3.40.50.150">
    <property type="entry name" value="Vaccinia Virus protein VP39"/>
    <property type="match status" value="1"/>
</dbReference>
<reference evidence="6" key="1">
    <citation type="journal article" date="2009" name="Appl. Environ. Microbiol.">
        <title>Complete genome sequence of the chemolithoautotrophic marine magnetotactic coccus strain MC-1.</title>
        <authorList>
            <person name="Schubbe S."/>
            <person name="Williams T.J."/>
            <person name="Xie G."/>
            <person name="Kiss H.E."/>
            <person name="Brettin T.S."/>
            <person name="Martinez D."/>
            <person name="Ross C.A."/>
            <person name="Schuler D."/>
            <person name="Cox B.L."/>
            <person name="Nealson K.H."/>
            <person name="Bazylinski D.A."/>
        </authorList>
    </citation>
    <scope>NUCLEOTIDE SEQUENCE [LARGE SCALE GENOMIC DNA]</scope>
    <source>
        <strain evidence="6">ATCC BAA-1437 / JCM 17883 / MC-1</strain>
    </source>
</reference>
<dbReference type="PROSITE" id="PS51143">
    <property type="entry name" value="MT_A70"/>
    <property type="match status" value="1"/>
</dbReference>
<dbReference type="InterPro" id="IPR002052">
    <property type="entry name" value="DNA_methylase_N6_adenine_CS"/>
</dbReference>
<dbReference type="AlphaFoldDB" id="A0LAV7"/>